<evidence type="ECO:0000259" key="1">
    <source>
        <dbReference type="SMART" id="SM00834"/>
    </source>
</evidence>
<evidence type="ECO:0000313" key="2">
    <source>
        <dbReference type="EMBL" id="MDF1610732.1"/>
    </source>
</evidence>
<dbReference type="SMART" id="SM00834">
    <property type="entry name" value="CxxC_CXXC_SSSS"/>
    <property type="match status" value="1"/>
</dbReference>
<reference evidence="2" key="1">
    <citation type="submission" date="2023-03" db="EMBL/GenBank/DDBJ databases">
        <title>Stygiobacter electus gen. nov., sp. nov., facultatively anaerobic thermotolerant bacterium of the class Ignavibacteria from a well of Yessentuki mineral water deposit.</title>
        <authorList>
            <person name="Podosokorskaya O.A."/>
            <person name="Elcheninov A.G."/>
            <person name="Petrova N.F."/>
            <person name="Zavarzina D.G."/>
            <person name="Kublanov I.V."/>
            <person name="Merkel A.Y."/>
        </authorList>
    </citation>
    <scope>NUCLEOTIDE SEQUENCE</scope>
    <source>
        <strain evidence="2">09-Me</strain>
    </source>
</reference>
<protein>
    <submittedName>
        <fullName evidence="2">Zinc ribbon domain-containing protein</fullName>
    </submittedName>
</protein>
<comment type="caution">
    <text evidence="2">The sequence shown here is derived from an EMBL/GenBank/DDBJ whole genome shotgun (WGS) entry which is preliminary data.</text>
</comment>
<feature type="domain" description="Putative regulatory protein FmdB zinc ribbon" evidence="1">
    <location>
        <begin position="15"/>
        <end position="55"/>
    </location>
</feature>
<sequence>MYFCIQYFKKREDIMPTYDYKCLDCGNTFEYFQSINDEPLSVCPNCKGALKRLIGTGAGPIFKGSGFYQTDYKDNGGSSKSSNSTSNKKD</sequence>
<dbReference type="NCBIfam" id="TIGR02605">
    <property type="entry name" value="CxxC_CxxC_SSSS"/>
    <property type="match status" value="1"/>
</dbReference>
<keyword evidence="3" id="KW-1185">Reference proteome</keyword>
<evidence type="ECO:0000313" key="3">
    <source>
        <dbReference type="Proteomes" id="UP001221302"/>
    </source>
</evidence>
<dbReference type="Pfam" id="PF09723">
    <property type="entry name" value="Zn_ribbon_8"/>
    <property type="match status" value="1"/>
</dbReference>
<gene>
    <name evidence="2" type="ORF">P0M35_01095</name>
</gene>
<dbReference type="AlphaFoldDB" id="A0AAE3NZ18"/>
<dbReference type="Proteomes" id="UP001221302">
    <property type="component" value="Unassembled WGS sequence"/>
</dbReference>
<dbReference type="EMBL" id="JARGDL010000001">
    <property type="protein sequence ID" value="MDF1610732.1"/>
    <property type="molecule type" value="Genomic_DNA"/>
</dbReference>
<dbReference type="InterPro" id="IPR013429">
    <property type="entry name" value="Regulatory_FmdB_Zinc_ribbon"/>
</dbReference>
<dbReference type="PANTHER" id="PTHR34404">
    <property type="entry name" value="REGULATORY PROTEIN, FMDB FAMILY"/>
    <property type="match status" value="1"/>
</dbReference>
<accession>A0AAE3NZ18</accession>
<organism evidence="2 3">
    <name type="scientific">Stygiobacter electus</name>
    <dbReference type="NCBI Taxonomy" id="3032292"/>
    <lineage>
        <taxon>Bacteria</taxon>
        <taxon>Pseudomonadati</taxon>
        <taxon>Ignavibacteriota</taxon>
        <taxon>Ignavibacteria</taxon>
        <taxon>Ignavibacteriales</taxon>
        <taxon>Melioribacteraceae</taxon>
        <taxon>Stygiobacter</taxon>
    </lineage>
</organism>
<proteinExistence type="predicted"/>
<name>A0AAE3NZ18_9BACT</name>
<dbReference type="PANTHER" id="PTHR34404:SF2">
    <property type="entry name" value="CONSERVED SERINE RICH PROTEIN"/>
    <property type="match status" value="1"/>
</dbReference>